<organism evidence="1 2">
    <name type="scientific">Ramlibacter terrae</name>
    <dbReference type="NCBI Taxonomy" id="2732511"/>
    <lineage>
        <taxon>Bacteria</taxon>
        <taxon>Pseudomonadati</taxon>
        <taxon>Pseudomonadota</taxon>
        <taxon>Betaproteobacteria</taxon>
        <taxon>Burkholderiales</taxon>
        <taxon>Comamonadaceae</taxon>
        <taxon>Ramlibacter</taxon>
    </lineage>
</organism>
<name>A0ABX6P585_9BURK</name>
<gene>
    <name evidence="1" type="ORF">HK414_10455</name>
</gene>
<sequence>MALREDLEVAGRRTKIVQLALAGGDVEQDLRIFTRRVAQLQQEFERAGVVAHHGLHVGAQALELAIGRMVGQRGFARGDGFGAAAFAESLLQRFEVRLHGWADYPAPPRV</sequence>
<dbReference type="Proteomes" id="UP000500826">
    <property type="component" value="Chromosome"/>
</dbReference>
<evidence type="ECO:0000313" key="1">
    <source>
        <dbReference type="EMBL" id="QJW84151.1"/>
    </source>
</evidence>
<reference evidence="1 2" key="1">
    <citation type="submission" date="2020-05" db="EMBL/GenBank/DDBJ databases">
        <title>Ramlibacter rhizophilus sp. nov., isolated from rhizosphere soil of national flower Mugunghwa from South Korea.</title>
        <authorList>
            <person name="Zheng-Fei Y."/>
            <person name="Huan T."/>
        </authorList>
    </citation>
    <scope>NUCLEOTIDE SEQUENCE [LARGE SCALE GENOMIC DNA]</scope>
    <source>
        <strain evidence="1 2">H242</strain>
    </source>
</reference>
<accession>A0ABX6P585</accession>
<dbReference type="EMBL" id="CP053418">
    <property type="protein sequence ID" value="QJW84151.1"/>
    <property type="molecule type" value="Genomic_DNA"/>
</dbReference>
<evidence type="ECO:0000313" key="2">
    <source>
        <dbReference type="Proteomes" id="UP000500826"/>
    </source>
</evidence>
<keyword evidence="2" id="KW-1185">Reference proteome</keyword>
<protein>
    <submittedName>
        <fullName evidence="1">Uncharacterized protein</fullName>
    </submittedName>
</protein>
<proteinExistence type="predicted"/>